<proteinExistence type="predicted"/>
<comment type="caution">
    <text evidence="1">The sequence shown here is derived from an EMBL/GenBank/DDBJ whole genome shotgun (WGS) entry which is preliminary data.</text>
</comment>
<gene>
    <name evidence="1" type="ORF">RGQ29_001815</name>
</gene>
<dbReference type="PANTHER" id="PTHR47481:SF31">
    <property type="entry name" value="OS01G0873500 PROTEIN"/>
    <property type="match status" value="1"/>
</dbReference>
<keyword evidence="2" id="KW-1185">Reference proteome</keyword>
<accession>A0AAN7GIA7</accession>
<dbReference type="AlphaFoldDB" id="A0AAN7GIA7"/>
<dbReference type="EMBL" id="JAXUIC010000001">
    <property type="protein sequence ID" value="KAK4608149.1"/>
    <property type="molecule type" value="Genomic_DNA"/>
</dbReference>
<evidence type="ECO:0000313" key="1">
    <source>
        <dbReference type="EMBL" id="KAK4608149.1"/>
    </source>
</evidence>
<evidence type="ECO:0008006" key="3">
    <source>
        <dbReference type="Google" id="ProtNLM"/>
    </source>
</evidence>
<name>A0AAN7GIA7_QUERU</name>
<reference evidence="1 2" key="1">
    <citation type="journal article" date="2023" name="G3 (Bethesda)">
        <title>A haplotype-resolved chromosome-scale genome for Quercus rubra L. provides insights into the genetics of adaptive traits for red oak species.</title>
        <authorList>
            <person name="Kapoor B."/>
            <person name="Jenkins J."/>
            <person name="Schmutz J."/>
            <person name="Zhebentyayeva T."/>
            <person name="Kuelheim C."/>
            <person name="Coggeshall M."/>
            <person name="Heim C."/>
            <person name="Lasky J.R."/>
            <person name="Leites L."/>
            <person name="Islam-Faridi N."/>
            <person name="Romero-Severson J."/>
            <person name="DeLeo V.L."/>
            <person name="Lucas S.M."/>
            <person name="Lazic D."/>
            <person name="Gailing O."/>
            <person name="Carlson J."/>
            <person name="Staton M."/>
        </authorList>
    </citation>
    <scope>NUCLEOTIDE SEQUENCE [LARGE SCALE GENOMIC DNA]</scope>
    <source>
        <strain evidence="1">Pseudo-F2</strain>
    </source>
</reference>
<organism evidence="1 2">
    <name type="scientific">Quercus rubra</name>
    <name type="common">Northern red oak</name>
    <name type="synonym">Quercus borealis</name>
    <dbReference type="NCBI Taxonomy" id="3512"/>
    <lineage>
        <taxon>Eukaryota</taxon>
        <taxon>Viridiplantae</taxon>
        <taxon>Streptophyta</taxon>
        <taxon>Embryophyta</taxon>
        <taxon>Tracheophyta</taxon>
        <taxon>Spermatophyta</taxon>
        <taxon>Magnoliopsida</taxon>
        <taxon>eudicotyledons</taxon>
        <taxon>Gunneridae</taxon>
        <taxon>Pentapetalae</taxon>
        <taxon>rosids</taxon>
        <taxon>fabids</taxon>
        <taxon>Fagales</taxon>
        <taxon>Fagaceae</taxon>
        <taxon>Quercus</taxon>
    </lineage>
</organism>
<evidence type="ECO:0000313" key="2">
    <source>
        <dbReference type="Proteomes" id="UP001324115"/>
    </source>
</evidence>
<dbReference type="Proteomes" id="UP001324115">
    <property type="component" value="Unassembled WGS sequence"/>
</dbReference>
<sequence>MAASTSSSSVSIMNQPLLLLSNMSNIMTVKLDNTNYVVWKHQITMVFETYSLFELLEDPQLIPEKSKEKAFLTFMSSTLSPSILALIVGCSTAMEAWKVLENRFSSISRSHILNLKRLK</sequence>
<protein>
    <recommendedName>
        <fullName evidence="3">Retrotransposon Copia-like N-terminal domain-containing protein</fullName>
    </recommendedName>
</protein>
<dbReference type="PANTHER" id="PTHR47481">
    <property type="match status" value="1"/>
</dbReference>